<dbReference type="InterPro" id="IPR013087">
    <property type="entry name" value="Znf_C2H2_type"/>
</dbReference>
<dbReference type="GO" id="GO:0008270">
    <property type="term" value="F:zinc ion binding"/>
    <property type="evidence" value="ECO:0007669"/>
    <property type="project" value="UniProtKB-KW"/>
</dbReference>
<feature type="region of interest" description="Disordered" evidence="8">
    <location>
        <begin position="152"/>
        <end position="198"/>
    </location>
</feature>
<dbReference type="SMART" id="SM00355">
    <property type="entry name" value="ZnF_C2H2"/>
    <property type="match status" value="12"/>
</dbReference>
<feature type="domain" description="C2H2-type" evidence="9">
    <location>
        <begin position="1147"/>
        <end position="1175"/>
    </location>
</feature>
<evidence type="ECO:0000256" key="6">
    <source>
        <dbReference type="ARBA" id="ARBA00023242"/>
    </source>
</evidence>
<dbReference type="AlphaFoldDB" id="A0A0K2V7P3"/>
<keyword evidence="3" id="KW-0677">Repeat</keyword>
<reference evidence="10" key="1">
    <citation type="submission" date="2014-05" db="EMBL/GenBank/DDBJ databases">
        <authorList>
            <person name="Chronopoulou M."/>
        </authorList>
    </citation>
    <scope>NUCLEOTIDE SEQUENCE</scope>
    <source>
        <tissue evidence="10">Whole organism</tissue>
    </source>
</reference>
<dbReference type="GO" id="GO:0005634">
    <property type="term" value="C:nucleus"/>
    <property type="evidence" value="ECO:0007669"/>
    <property type="project" value="UniProtKB-SubCell"/>
</dbReference>
<evidence type="ECO:0000256" key="2">
    <source>
        <dbReference type="ARBA" id="ARBA00022723"/>
    </source>
</evidence>
<keyword evidence="2" id="KW-0479">Metal-binding</keyword>
<protein>
    <recommendedName>
        <fullName evidence="9">C2H2-type domain-containing protein</fullName>
    </recommendedName>
</protein>
<sequence>MINPSSSSHLKNYPYLFVKDSSESESDYFCTLCESHIKEKEHKSHLFEGVHKGETLGDFFVRAEGPHSKGSLHFICVICWSKFNSSEDIPFHRNTCSSSKMPSSTSINVTSIPVPQQSVKLNEEEEGSKSEEKIKSMDTSSTLATIIDALKPPLGQSSSSSSRRRKQTQPQQHISQNTLPVFPPAEEDQDSSNNKNCMPSNEILSPMTTNCFQCSLCSVVLPSTISYIQHLKSFHRIASNAFDNNSNCPLCLTSISLLDLSDHLMTIHGLVPQTAVNSLILWVLTNFQKQIKNNNNNYNGSPKSFIDEDMDAYGQSLLQHQLKNSKPIMSSNPLIPIPPPPHTLLPPLQASGALPTQQHLLAAAILMNGGSMDGISPTHLHANILPASTNEISINDSNNNNSPVYKNKLSLSSIVGKLSRTHVSNNKQSFQCFLCSKWFALLPVKHMKLHILKFKQEKLNYTNLINGQVVCLSCYSIFNNPSEAAVHYEKHHGNNVVGEYSPNDVQEFVNKQNNYPHYPKSTYQLDLSESSPPGPPINLPLSLSMTVGPPLNLDSSSSTNELSQTTQSFSLQIPKGVELDNAGRVKSGKVRKQCELCGEWSNIKWFFKHMSEVHQALFCRCCREYLPIPEQEDHRRWHAEPPYMGQKIRIENGNPIIIDRKERASLTPIGSLAPWGGSSGGMVVKAMDEANGNGSIIQTTKKRKPYGSSHFTTNEVGSPIKIMNLDNPGQINSHKSNFISSANGNNNNTKDTLMPKETCPVCGILITYKNLARHIKLRHKIKYKFCHKCRKLVPNSTYDAHKASHSMERGNSNNTSNNQISIPNPLNLITNEVSIVPTSVPLIENNLIEIKKPDISQELMDLSLESLGKTDIQIGEESGSSEIMEHSEDSPIGDGRKSESFRANTSKTKLESLLGKEFKHPRRKCALCGYSVSYSNFKRHLRNAHLSEYLEVQNNPGAFKKALQTLALESEEMNALPGSDDEYGYEEEEEEDFIEGEEDESMIQKVECPECGDRILEEFLPRHMKMNHPSDKEDETNSDKNEETLTDAIKPEIIDENSPKTLICPFCSLQSEDPESLNKHTKYKHKTSIKWCDVCLKYLSKKTFKTHRKTHGNEIGREDDVESSLLISTSADEDDNQNLEATKKSVFTCQHCHKIFLAMESYQTHINENHPTESEPECSDSVEQS</sequence>
<keyword evidence="4 7" id="KW-0863">Zinc-finger</keyword>
<evidence type="ECO:0000256" key="3">
    <source>
        <dbReference type="ARBA" id="ARBA00022737"/>
    </source>
</evidence>
<feature type="region of interest" description="Disordered" evidence="8">
    <location>
        <begin position="95"/>
        <end position="139"/>
    </location>
</feature>
<keyword evidence="5" id="KW-0862">Zinc</keyword>
<evidence type="ECO:0000256" key="4">
    <source>
        <dbReference type="ARBA" id="ARBA00022771"/>
    </source>
</evidence>
<dbReference type="PANTHER" id="PTHR24406">
    <property type="entry name" value="TRANSCRIPTIONAL REPRESSOR CTCFL-RELATED"/>
    <property type="match status" value="1"/>
</dbReference>
<dbReference type="PROSITE" id="PS50157">
    <property type="entry name" value="ZINC_FINGER_C2H2_2"/>
    <property type="match status" value="1"/>
</dbReference>
<dbReference type="EMBL" id="HACA01028590">
    <property type="protein sequence ID" value="CDW45951.1"/>
    <property type="molecule type" value="Transcribed_RNA"/>
</dbReference>
<dbReference type="PROSITE" id="PS00028">
    <property type="entry name" value="ZINC_FINGER_C2H2_1"/>
    <property type="match status" value="3"/>
</dbReference>
<evidence type="ECO:0000256" key="7">
    <source>
        <dbReference type="PROSITE-ProRule" id="PRU00042"/>
    </source>
</evidence>
<evidence type="ECO:0000256" key="1">
    <source>
        <dbReference type="ARBA" id="ARBA00004123"/>
    </source>
</evidence>
<feature type="compositionally biased region" description="Polar residues" evidence="8">
    <location>
        <begin position="107"/>
        <end position="120"/>
    </location>
</feature>
<evidence type="ECO:0000259" key="9">
    <source>
        <dbReference type="PROSITE" id="PS50157"/>
    </source>
</evidence>
<evidence type="ECO:0000256" key="5">
    <source>
        <dbReference type="ARBA" id="ARBA00022833"/>
    </source>
</evidence>
<organism evidence="10">
    <name type="scientific">Lepeophtheirus salmonis</name>
    <name type="common">Salmon louse</name>
    <name type="synonym">Caligus salmonis</name>
    <dbReference type="NCBI Taxonomy" id="72036"/>
    <lineage>
        <taxon>Eukaryota</taxon>
        <taxon>Metazoa</taxon>
        <taxon>Ecdysozoa</taxon>
        <taxon>Arthropoda</taxon>
        <taxon>Crustacea</taxon>
        <taxon>Multicrustacea</taxon>
        <taxon>Hexanauplia</taxon>
        <taxon>Copepoda</taxon>
        <taxon>Siphonostomatoida</taxon>
        <taxon>Caligidae</taxon>
        <taxon>Lepeophtheirus</taxon>
    </lineage>
</organism>
<feature type="compositionally biased region" description="Basic and acidic residues" evidence="8">
    <location>
        <begin position="127"/>
        <end position="136"/>
    </location>
</feature>
<accession>A0A0K2V7P3</accession>
<comment type="subcellular location">
    <subcellularLocation>
        <location evidence="1">Nucleus</location>
    </subcellularLocation>
</comment>
<name>A0A0K2V7P3_LEPSM</name>
<feature type="region of interest" description="Disordered" evidence="8">
    <location>
        <begin position="877"/>
        <end position="904"/>
    </location>
</feature>
<evidence type="ECO:0000256" key="8">
    <source>
        <dbReference type="SAM" id="MobiDB-lite"/>
    </source>
</evidence>
<proteinExistence type="predicted"/>
<dbReference type="InterPro" id="IPR050888">
    <property type="entry name" value="ZnF_C2H2-type_TF"/>
</dbReference>
<feature type="compositionally biased region" description="Polar residues" evidence="8">
    <location>
        <begin position="168"/>
        <end position="179"/>
    </location>
</feature>
<keyword evidence="6" id="KW-0539">Nucleus</keyword>
<dbReference type="OrthoDB" id="10547969at2759"/>
<evidence type="ECO:0000313" key="10">
    <source>
        <dbReference type="EMBL" id="CDW45951.1"/>
    </source>
</evidence>
<feature type="compositionally biased region" description="Basic and acidic residues" evidence="8">
    <location>
        <begin position="883"/>
        <end position="900"/>
    </location>
</feature>
<feature type="compositionally biased region" description="Low complexity" evidence="8">
    <location>
        <begin position="97"/>
        <end position="106"/>
    </location>
</feature>